<accession>A0ABZ0PVC7</accession>
<protein>
    <recommendedName>
        <fullName evidence="4">Lipoprotein</fullName>
    </recommendedName>
</protein>
<sequence length="139" mass="15433">MRRLALIASLSLLGACASPLPAHDPGLAWVELYTPPSDLLMADKLDGKRLDDGRYFQVTPGAHELISRFQFEVPGGGGINIMAEPIQRTCEIRVRYADFAAGQRYLLEARPMVTSAQAWLYDDQRNVLARGRVLRCGVF</sequence>
<keyword evidence="3" id="KW-1185">Reference proteome</keyword>
<dbReference type="Proteomes" id="UP001305928">
    <property type="component" value="Chromosome"/>
</dbReference>
<reference evidence="2 3" key="1">
    <citation type="submission" date="2023-11" db="EMBL/GenBank/DDBJ databases">
        <title>Complete genome of Pseudomonas benzenivorans BA3361.</title>
        <authorList>
            <person name="Shin S.Y."/>
            <person name="Song J."/>
            <person name="Kang H."/>
        </authorList>
    </citation>
    <scope>NUCLEOTIDE SEQUENCE [LARGE SCALE GENOMIC DNA]</scope>
    <source>
        <strain evidence="2 3">HNIBRBA3361</strain>
    </source>
</reference>
<evidence type="ECO:0008006" key="4">
    <source>
        <dbReference type="Google" id="ProtNLM"/>
    </source>
</evidence>
<evidence type="ECO:0000256" key="1">
    <source>
        <dbReference type="SAM" id="SignalP"/>
    </source>
</evidence>
<gene>
    <name evidence="2" type="ORF">SBP02_20490</name>
</gene>
<feature type="signal peptide" evidence="1">
    <location>
        <begin position="1"/>
        <end position="22"/>
    </location>
</feature>
<feature type="chain" id="PRO_5046370291" description="Lipoprotein" evidence="1">
    <location>
        <begin position="23"/>
        <end position="139"/>
    </location>
</feature>
<dbReference type="RefSeq" id="WP_318644240.1">
    <property type="nucleotide sequence ID" value="NZ_CP137892.1"/>
</dbReference>
<proteinExistence type="predicted"/>
<dbReference type="EMBL" id="CP137892">
    <property type="protein sequence ID" value="WPC05102.1"/>
    <property type="molecule type" value="Genomic_DNA"/>
</dbReference>
<name>A0ABZ0PVC7_9PSED</name>
<dbReference type="PROSITE" id="PS51257">
    <property type="entry name" value="PROKAR_LIPOPROTEIN"/>
    <property type="match status" value="1"/>
</dbReference>
<organism evidence="2 3">
    <name type="scientific">Pseudomonas benzenivorans</name>
    <dbReference type="NCBI Taxonomy" id="556533"/>
    <lineage>
        <taxon>Bacteria</taxon>
        <taxon>Pseudomonadati</taxon>
        <taxon>Pseudomonadota</taxon>
        <taxon>Gammaproteobacteria</taxon>
        <taxon>Pseudomonadales</taxon>
        <taxon>Pseudomonadaceae</taxon>
        <taxon>Pseudomonas</taxon>
    </lineage>
</organism>
<evidence type="ECO:0000313" key="3">
    <source>
        <dbReference type="Proteomes" id="UP001305928"/>
    </source>
</evidence>
<evidence type="ECO:0000313" key="2">
    <source>
        <dbReference type="EMBL" id="WPC05102.1"/>
    </source>
</evidence>
<keyword evidence="1" id="KW-0732">Signal</keyword>